<evidence type="ECO:0000256" key="1">
    <source>
        <dbReference type="SAM" id="Coils"/>
    </source>
</evidence>
<reference evidence="3 4" key="1">
    <citation type="journal article" date="2019" name="Nat. Ecol. Evol.">
        <title>Megaphylogeny resolves global patterns of mushroom evolution.</title>
        <authorList>
            <person name="Varga T."/>
            <person name="Krizsan K."/>
            <person name="Foldi C."/>
            <person name="Dima B."/>
            <person name="Sanchez-Garcia M."/>
            <person name="Sanchez-Ramirez S."/>
            <person name="Szollosi G.J."/>
            <person name="Szarkandi J.G."/>
            <person name="Papp V."/>
            <person name="Albert L."/>
            <person name="Andreopoulos W."/>
            <person name="Angelini C."/>
            <person name="Antonin V."/>
            <person name="Barry K.W."/>
            <person name="Bougher N.L."/>
            <person name="Buchanan P."/>
            <person name="Buyck B."/>
            <person name="Bense V."/>
            <person name="Catcheside P."/>
            <person name="Chovatia M."/>
            <person name="Cooper J."/>
            <person name="Damon W."/>
            <person name="Desjardin D."/>
            <person name="Finy P."/>
            <person name="Geml J."/>
            <person name="Haridas S."/>
            <person name="Hughes K."/>
            <person name="Justo A."/>
            <person name="Karasinski D."/>
            <person name="Kautmanova I."/>
            <person name="Kiss B."/>
            <person name="Kocsube S."/>
            <person name="Kotiranta H."/>
            <person name="LaButti K.M."/>
            <person name="Lechner B.E."/>
            <person name="Liimatainen K."/>
            <person name="Lipzen A."/>
            <person name="Lukacs Z."/>
            <person name="Mihaltcheva S."/>
            <person name="Morgado L.N."/>
            <person name="Niskanen T."/>
            <person name="Noordeloos M.E."/>
            <person name="Ohm R.A."/>
            <person name="Ortiz-Santana B."/>
            <person name="Ovrebo C."/>
            <person name="Racz N."/>
            <person name="Riley R."/>
            <person name="Savchenko A."/>
            <person name="Shiryaev A."/>
            <person name="Soop K."/>
            <person name="Spirin V."/>
            <person name="Szebenyi C."/>
            <person name="Tomsovsky M."/>
            <person name="Tulloss R.E."/>
            <person name="Uehling J."/>
            <person name="Grigoriev I.V."/>
            <person name="Vagvolgyi C."/>
            <person name="Papp T."/>
            <person name="Martin F.M."/>
            <person name="Miettinen O."/>
            <person name="Hibbett D.S."/>
            <person name="Nagy L.G."/>
        </authorList>
    </citation>
    <scope>NUCLEOTIDE SEQUENCE [LARGE SCALE GENOMIC DNA]</scope>
    <source>
        <strain evidence="3 4">CBS 309.79</strain>
    </source>
</reference>
<evidence type="ECO:0000313" key="4">
    <source>
        <dbReference type="Proteomes" id="UP000305067"/>
    </source>
</evidence>
<evidence type="ECO:0000313" key="3">
    <source>
        <dbReference type="EMBL" id="TFL02231.1"/>
    </source>
</evidence>
<feature type="region of interest" description="Disordered" evidence="2">
    <location>
        <begin position="45"/>
        <end position="68"/>
    </location>
</feature>
<gene>
    <name evidence="3" type="ORF">BDV98DRAFT_582516</name>
</gene>
<dbReference type="EMBL" id="ML178823">
    <property type="protein sequence ID" value="TFL02231.1"/>
    <property type="molecule type" value="Genomic_DNA"/>
</dbReference>
<dbReference type="Proteomes" id="UP000305067">
    <property type="component" value="Unassembled WGS sequence"/>
</dbReference>
<feature type="coiled-coil region" evidence="1">
    <location>
        <begin position="70"/>
        <end position="143"/>
    </location>
</feature>
<dbReference type="AlphaFoldDB" id="A0A5C3QNX0"/>
<feature type="compositionally biased region" description="Gly residues" evidence="2">
    <location>
        <begin position="45"/>
        <end position="64"/>
    </location>
</feature>
<name>A0A5C3QNX0_9AGAR</name>
<keyword evidence="4" id="KW-1185">Reference proteome</keyword>
<protein>
    <submittedName>
        <fullName evidence="3">Uncharacterized protein</fullName>
    </submittedName>
</protein>
<feature type="region of interest" description="Disordered" evidence="2">
    <location>
        <begin position="1"/>
        <end position="33"/>
    </location>
</feature>
<proteinExistence type="predicted"/>
<organism evidence="3 4">
    <name type="scientific">Pterulicium gracile</name>
    <dbReference type="NCBI Taxonomy" id="1884261"/>
    <lineage>
        <taxon>Eukaryota</taxon>
        <taxon>Fungi</taxon>
        <taxon>Dikarya</taxon>
        <taxon>Basidiomycota</taxon>
        <taxon>Agaricomycotina</taxon>
        <taxon>Agaricomycetes</taxon>
        <taxon>Agaricomycetidae</taxon>
        <taxon>Agaricales</taxon>
        <taxon>Pleurotineae</taxon>
        <taxon>Pterulaceae</taxon>
        <taxon>Pterulicium</taxon>
    </lineage>
</organism>
<evidence type="ECO:0000256" key="2">
    <source>
        <dbReference type="SAM" id="MobiDB-lite"/>
    </source>
</evidence>
<sequence length="226" mass="25146">MIIPKPVRLTRFSNNKEPKDAIPTRASTTAESTGIAELKSQIRYGGGERGILGGGENGVAGGKDGSGRARTEMEMGLEEINMDLEETKAELEETKTDLEETKTNLEETQAELEEIKTDLEETKTELEQMKEDFEQMKVDFEKMKVLLKRVASGKGAAIDDWGSDVSVESSSDSDESVVEVGFEVDVWEGRYLTYALCDFTKDLVVRDNIGRQGYYTYVPFSRELSG</sequence>
<keyword evidence="1" id="KW-0175">Coiled coil</keyword>
<accession>A0A5C3QNX0</accession>
<dbReference type="Gene3D" id="1.20.1480.30">
    <property type="entry name" value="Designed four-helix bundle protein"/>
    <property type="match status" value="1"/>
</dbReference>